<keyword evidence="4" id="KW-1185">Reference proteome</keyword>
<evidence type="ECO:0000259" key="1">
    <source>
        <dbReference type="Pfam" id="PF03235"/>
    </source>
</evidence>
<dbReference type="EMBL" id="JACJSK010000061">
    <property type="protein sequence ID" value="MBD2547179.1"/>
    <property type="molecule type" value="Genomic_DNA"/>
</dbReference>
<evidence type="ECO:0000313" key="4">
    <source>
        <dbReference type="Proteomes" id="UP000641954"/>
    </source>
</evidence>
<dbReference type="Proteomes" id="UP000641954">
    <property type="component" value="Unassembled WGS sequence"/>
</dbReference>
<reference evidence="3 4" key="1">
    <citation type="journal article" date="2020" name="ISME J.">
        <title>Comparative genomics reveals insights into cyanobacterial evolution and habitat adaptation.</title>
        <authorList>
            <person name="Chen M.Y."/>
            <person name="Teng W.K."/>
            <person name="Zhao L."/>
            <person name="Hu C.X."/>
            <person name="Zhou Y.K."/>
            <person name="Han B.P."/>
            <person name="Song L.R."/>
            <person name="Shu W.S."/>
        </authorList>
    </citation>
    <scope>NUCLEOTIDE SEQUENCE [LARGE SCALE GENOMIC DNA]</scope>
    <source>
        <strain evidence="3 4">FACHB-1370</strain>
    </source>
</reference>
<dbReference type="PANTHER" id="PTHR35149">
    <property type="entry name" value="SLL5132 PROTEIN"/>
    <property type="match status" value="1"/>
</dbReference>
<dbReference type="RefSeq" id="WP_190880345.1">
    <property type="nucleotide sequence ID" value="NZ_JACJSK010000061.1"/>
</dbReference>
<accession>A0ABR8EK13</accession>
<dbReference type="PANTHER" id="PTHR35149:SF1">
    <property type="entry name" value="DUF5655 DOMAIN-CONTAINING PROTEIN"/>
    <property type="match status" value="1"/>
</dbReference>
<evidence type="ECO:0000313" key="3">
    <source>
        <dbReference type="EMBL" id="MBD2547179.1"/>
    </source>
</evidence>
<sequence>MVDISQSFGTSSETVSNFFQTPGLAFYIPLYQREYSWDKSNIDQLMEDICQGVISLLDAEKRDTVIHFLGTLILVEESEQNIHPKDQRSLPTRTDNVIDGQQRISTIALLACLLYQRLYQIKKKLPKKFLEDYKIQEIVDTYLESLIELFSFDLKRGFPRRKPVIIRGFVDCWTYEGEDKNYQSDVASFIASFIRAVEEKNSDFPKVSKHPRINSILKTMNSWLNKVEKAYEESENDDFPPATKIVESIDQRDLWSYERQELASLVKQADQTMNLNDKRLCSLVQFFAFCHYLLERCCFTLIKPASDDWAFDMFQSLNATATPLTALETFKPLVVNSINSSNGDFKDSKSSKYLKKVEELFDQLNSESSKNKLTNEYLTLFALTYNGDKLTRQFSAQRQWLNREYSHCDSVETREAFIREMSYLATYLMDVDIDKNKRNNFSVVSRTEKIPDSLKKEAALCVIYLQDAGHKMSKTVLSRFYSLIIRDDAKDDAAFEFVSACRAIAAFFTLWRSAMKNTGLDNVYRILMRDNISFKKGNEKLTSKDLKQFFIDQLKSKEIQEKSDWKKKAMQKLKYKERETICKFVLFVTSHDTIPDPDVPGLMKIGTPGSSPSYLEAAAWMSEAYKTIEHIAPQKPDSDQSLSEEWDTELYENDDYDRIGNLLLLPTKINSSASNKSWGEKYIYYQHLGEQDPGKLKLLEQQAKEQGINLDNTTIESLRKTPRQHHIKPIVELGLSGQWDKSLVDRRTERICDILWDRMMEWLT</sequence>
<name>A0ABR8EK13_9CYAN</name>
<feature type="domain" description="GmrSD restriction endonucleases N-terminal" evidence="1">
    <location>
        <begin position="18"/>
        <end position="333"/>
    </location>
</feature>
<gene>
    <name evidence="3" type="ORF">H6G72_25805</name>
</gene>
<dbReference type="InterPro" id="IPR004919">
    <property type="entry name" value="GmrSD_N"/>
</dbReference>
<feature type="domain" description="GmrSD restriction endonucleases C-terminal" evidence="2">
    <location>
        <begin position="619"/>
        <end position="696"/>
    </location>
</feature>
<dbReference type="Pfam" id="PF07510">
    <property type="entry name" value="GmrSD_C"/>
    <property type="match status" value="1"/>
</dbReference>
<organism evidence="3 4">
    <name type="scientific">Planktothricoides raciborskii FACHB-1370</name>
    <dbReference type="NCBI Taxonomy" id="2949576"/>
    <lineage>
        <taxon>Bacteria</taxon>
        <taxon>Bacillati</taxon>
        <taxon>Cyanobacteriota</taxon>
        <taxon>Cyanophyceae</taxon>
        <taxon>Oscillatoriophycideae</taxon>
        <taxon>Oscillatoriales</taxon>
        <taxon>Oscillatoriaceae</taxon>
        <taxon>Planktothricoides</taxon>
    </lineage>
</organism>
<evidence type="ECO:0000259" key="2">
    <source>
        <dbReference type="Pfam" id="PF07510"/>
    </source>
</evidence>
<comment type="caution">
    <text evidence="3">The sequence shown here is derived from an EMBL/GenBank/DDBJ whole genome shotgun (WGS) entry which is preliminary data.</text>
</comment>
<dbReference type="InterPro" id="IPR011089">
    <property type="entry name" value="GmrSD_C"/>
</dbReference>
<dbReference type="Pfam" id="PF03235">
    <property type="entry name" value="GmrSD_N"/>
    <property type="match status" value="1"/>
</dbReference>
<protein>
    <submittedName>
        <fullName evidence="3">DUF262 domain-containing protein</fullName>
    </submittedName>
</protein>
<proteinExistence type="predicted"/>